<dbReference type="InParanoid" id="A0A1Y2E6J4"/>
<accession>A0A1Y2E6J4</accession>
<dbReference type="AlphaFoldDB" id="A0A1Y2E6J4"/>
<dbReference type="InterPro" id="IPR013968">
    <property type="entry name" value="PKS_KR"/>
</dbReference>
<reference evidence="2 3" key="1">
    <citation type="submission" date="2016-07" db="EMBL/GenBank/DDBJ databases">
        <title>Pervasive Adenine N6-methylation of Active Genes in Fungi.</title>
        <authorList>
            <consortium name="DOE Joint Genome Institute"/>
            <person name="Mondo S.J."/>
            <person name="Dannebaum R.O."/>
            <person name="Kuo R.C."/>
            <person name="Labutti K."/>
            <person name="Haridas S."/>
            <person name="Kuo A."/>
            <person name="Salamov A."/>
            <person name="Ahrendt S.R."/>
            <person name="Lipzen A."/>
            <person name="Sullivan W."/>
            <person name="Andreopoulos W.B."/>
            <person name="Clum A."/>
            <person name="Lindquist E."/>
            <person name="Daum C."/>
            <person name="Ramamoorthy G.K."/>
            <person name="Gryganskyi A."/>
            <person name="Culley D."/>
            <person name="Magnuson J.K."/>
            <person name="James T.Y."/>
            <person name="O'Malley M.A."/>
            <person name="Stajich J.E."/>
            <person name="Spatafora J.W."/>
            <person name="Visel A."/>
            <person name="Grigoriev I.V."/>
        </authorList>
    </citation>
    <scope>NUCLEOTIDE SEQUENCE [LARGE SCALE GENOMIC DNA]</scope>
    <source>
        <strain evidence="2 3">CBS 129021</strain>
    </source>
</reference>
<dbReference type="InterPro" id="IPR036291">
    <property type="entry name" value="NAD(P)-bd_dom_sf"/>
</dbReference>
<organism evidence="2 3">
    <name type="scientific">Pseudomassariella vexata</name>
    <dbReference type="NCBI Taxonomy" id="1141098"/>
    <lineage>
        <taxon>Eukaryota</taxon>
        <taxon>Fungi</taxon>
        <taxon>Dikarya</taxon>
        <taxon>Ascomycota</taxon>
        <taxon>Pezizomycotina</taxon>
        <taxon>Sordariomycetes</taxon>
        <taxon>Xylariomycetidae</taxon>
        <taxon>Amphisphaeriales</taxon>
        <taxon>Pseudomassariaceae</taxon>
        <taxon>Pseudomassariella</taxon>
    </lineage>
</organism>
<evidence type="ECO:0000313" key="3">
    <source>
        <dbReference type="Proteomes" id="UP000193689"/>
    </source>
</evidence>
<comment type="caution">
    <text evidence="2">The sequence shown here is derived from an EMBL/GenBank/DDBJ whole genome shotgun (WGS) entry which is preliminary data.</text>
</comment>
<feature type="domain" description="Ketoreductase (KR)" evidence="1">
    <location>
        <begin position="1"/>
        <end position="73"/>
    </location>
</feature>
<dbReference type="GeneID" id="63775966"/>
<dbReference type="EMBL" id="MCFJ01000004">
    <property type="protein sequence ID" value="ORY67171.1"/>
    <property type="molecule type" value="Genomic_DNA"/>
</dbReference>
<sequence length="74" mass="7809">MLQKGARNFAFIGRSGADKPRAKSLVDHLESNHAKVFVIRGDVTSLEDCKALVQASLATGKPVGGLIHAAMGLH</sequence>
<dbReference type="Gene3D" id="3.40.50.720">
    <property type="entry name" value="NAD(P)-binding Rossmann-like Domain"/>
    <property type="match status" value="1"/>
</dbReference>
<feature type="non-terminal residue" evidence="2">
    <location>
        <position position="74"/>
    </location>
</feature>
<protein>
    <recommendedName>
        <fullName evidence="1">Ketoreductase (KR) domain-containing protein</fullName>
    </recommendedName>
</protein>
<evidence type="ECO:0000259" key="1">
    <source>
        <dbReference type="Pfam" id="PF08659"/>
    </source>
</evidence>
<dbReference type="RefSeq" id="XP_040717795.1">
    <property type="nucleotide sequence ID" value="XM_040859754.1"/>
</dbReference>
<evidence type="ECO:0000313" key="2">
    <source>
        <dbReference type="EMBL" id="ORY67171.1"/>
    </source>
</evidence>
<dbReference type="OrthoDB" id="329835at2759"/>
<name>A0A1Y2E6J4_9PEZI</name>
<dbReference type="Pfam" id="PF08659">
    <property type="entry name" value="KR"/>
    <property type="match status" value="1"/>
</dbReference>
<gene>
    <name evidence="2" type="ORF">BCR38DRAFT_426253</name>
</gene>
<keyword evidence="3" id="KW-1185">Reference proteome</keyword>
<proteinExistence type="predicted"/>
<dbReference type="SUPFAM" id="SSF51735">
    <property type="entry name" value="NAD(P)-binding Rossmann-fold domains"/>
    <property type="match status" value="1"/>
</dbReference>
<dbReference type="STRING" id="1141098.A0A1Y2E6J4"/>
<dbReference type="Proteomes" id="UP000193689">
    <property type="component" value="Unassembled WGS sequence"/>
</dbReference>